<evidence type="ECO:0000256" key="1">
    <source>
        <dbReference type="ARBA" id="ARBA00023125"/>
    </source>
</evidence>
<evidence type="ECO:0000313" key="6">
    <source>
        <dbReference type="Proteomes" id="UP001599542"/>
    </source>
</evidence>
<proteinExistence type="predicted"/>
<dbReference type="SUPFAM" id="SSF52172">
    <property type="entry name" value="CheY-like"/>
    <property type="match status" value="1"/>
</dbReference>
<evidence type="ECO:0000256" key="2">
    <source>
        <dbReference type="PROSITE-ProRule" id="PRU00169"/>
    </source>
</evidence>
<dbReference type="SMART" id="SM00448">
    <property type="entry name" value="REC"/>
    <property type="match status" value="1"/>
</dbReference>
<dbReference type="Pfam" id="PF00072">
    <property type="entry name" value="Response_reg"/>
    <property type="match status" value="1"/>
</dbReference>
<dbReference type="EMBL" id="JBHYPX010000035">
    <property type="protein sequence ID" value="MFE1353962.1"/>
    <property type="molecule type" value="Genomic_DNA"/>
</dbReference>
<dbReference type="Proteomes" id="UP001599542">
    <property type="component" value="Unassembled WGS sequence"/>
</dbReference>
<evidence type="ECO:0000313" key="5">
    <source>
        <dbReference type="EMBL" id="MFE1353962.1"/>
    </source>
</evidence>
<dbReference type="RefSeq" id="WP_380314993.1">
    <property type="nucleotide sequence ID" value="NZ_JBHYPW010000001.1"/>
</dbReference>
<organism evidence="5 6">
    <name type="scientific">Kitasatospora phosalacinea</name>
    <dbReference type="NCBI Taxonomy" id="2065"/>
    <lineage>
        <taxon>Bacteria</taxon>
        <taxon>Bacillati</taxon>
        <taxon>Actinomycetota</taxon>
        <taxon>Actinomycetes</taxon>
        <taxon>Kitasatosporales</taxon>
        <taxon>Streptomycetaceae</taxon>
        <taxon>Kitasatospora</taxon>
    </lineage>
</organism>
<dbReference type="Pfam" id="PF00196">
    <property type="entry name" value="GerE"/>
    <property type="match status" value="1"/>
</dbReference>
<dbReference type="PROSITE" id="PS50043">
    <property type="entry name" value="HTH_LUXR_2"/>
    <property type="match status" value="1"/>
</dbReference>
<name>A0ABW6GMI5_9ACTN</name>
<dbReference type="InterPro" id="IPR016032">
    <property type="entry name" value="Sig_transdc_resp-reg_C-effctor"/>
</dbReference>
<keyword evidence="6" id="KW-1185">Reference proteome</keyword>
<dbReference type="InterPro" id="IPR001789">
    <property type="entry name" value="Sig_transdc_resp-reg_receiver"/>
</dbReference>
<feature type="domain" description="Response regulatory" evidence="4">
    <location>
        <begin position="3"/>
        <end position="119"/>
    </location>
</feature>
<evidence type="ECO:0000259" key="4">
    <source>
        <dbReference type="PROSITE" id="PS50110"/>
    </source>
</evidence>
<sequence length="206" mass="21608">MVRVLLAEDMHLVRGALRALLAEAGDIEVVAETGHGDQVVPSALAHRPDVAVLDVDLPGADGIAATAALRELLPECRVLILTAHRRVEVLRAALAAGAAGFMPKDAPPDRLADAVRQVAAGQRAVDPDLAARALTAPASPLTEREAQALGLAAEGCEPREIAQRLHLSAGTVRNYLAAAQIKLDARTRLDAVRIAREAGWLPHPAS</sequence>
<dbReference type="Gene3D" id="3.40.50.2300">
    <property type="match status" value="1"/>
</dbReference>
<keyword evidence="1 5" id="KW-0238">DNA-binding</keyword>
<accession>A0ABW6GMI5</accession>
<evidence type="ECO:0000259" key="3">
    <source>
        <dbReference type="PROSITE" id="PS50043"/>
    </source>
</evidence>
<dbReference type="CDD" id="cd06170">
    <property type="entry name" value="LuxR_C_like"/>
    <property type="match status" value="1"/>
</dbReference>
<feature type="domain" description="HTH luxR-type" evidence="3">
    <location>
        <begin position="134"/>
        <end position="199"/>
    </location>
</feature>
<protein>
    <submittedName>
        <fullName evidence="5">DNA-binding response regulator</fullName>
    </submittedName>
</protein>
<dbReference type="PROSITE" id="PS50110">
    <property type="entry name" value="RESPONSE_REGULATORY"/>
    <property type="match status" value="1"/>
</dbReference>
<dbReference type="SMART" id="SM00421">
    <property type="entry name" value="HTH_LUXR"/>
    <property type="match status" value="1"/>
</dbReference>
<keyword evidence="2" id="KW-0597">Phosphoprotein</keyword>
<dbReference type="GO" id="GO:0003677">
    <property type="term" value="F:DNA binding"/>
    <property type="evidence" value="ECO:0007669"/>
    <property type="project" value="UniProtKB-KW"/>
</dbReference>
<comment type="caution">
    <text evidence="5">The sequence shown here is derived from an EMBL/GenBank/DDBJ whole genome shotgun (WGS) entry which is preliminary data.</text>
</comment>
<dbReference type="PANTHER" id="PTHR43214">
    <property type="entry name" value="TWO-COMPONENT RESPONSE REGULATOR"/>
    <property type="match status" value="1"/>
</dbReference>
<dbReference type="PRINTS" id="PR00038">
    <property type="entry name" value="HTHLUXR"/>
</dbReference>
<dbReference type="PANTHER" id="PTHR43214:SF42">
    <property type="entry name" value="TRANSCRIPTIONAL REGULATORY PROTEIN DESR"/>
    <property type="match status" value="1"/>
</dbReference>
<dbReference type="InterPro" id="IPR011006">
    <property type="entry name" value="CheY-like_superfamily"/>
</dbReference>
<reference evidence="5 6" key="1">
    <citation type="submission" date="2024-09" db="EMBL/GenBank/DDBJ databases">
        <title>The Natural Products Discovery Center: Release of the First 8490 Sequenced Strains for Exploring Actinobacteria Biosynthetic Diversity.</title>
        <authorList>
            <person name="Kalkreuter E."/>
            <person name="Kautsar S.A."/>
            <person name="Yang D."/>
            <person name="Bader C.D."/>
            <person name="Teijaro C.N."/>
            <person name="Fluegel L."/>
            <person name="Davis C.M."/>
            <person name="Simpson J.R."/>
            <person name="Lauterbach L."/>
            <person name="Steele A.D."/>
            <person name="Gui C."/>
            <person name="Meng S."/>
            <person name="Li G."/>
            <person name="Viehrig K."/>
            <person name="Ye F."/>
            <person name="Su P."/>
            <person name="Kiefer A.F."/>
            <person name="Nichols A."/>
            <person name="Cepeda A.J."/>
            <person name="Yan W."/>
            <person name="Fan B."/>
            <person name="Jiang Y."/>
            <person name="Adhikari A."/>
            <person name="Zheng C.-J."/>
            <person name="Schuster L."/>
            <person name="Cowan T.M."/>
            <person name="Smanski M.J."/>
            <person name="Chevrette M.G."/>
            <person name="De Carvalho L.P.S."/>
            <person name="Shen B."/>
        </authorList>
    </citation>
    <scope>NUCLEOTIDE SEQUENCE [LARGE SCALE GENOMIC DNA]</scope>
    <source>
        <strain evidence="5 6">NPDC058753</strain>
    </source>
</reference>
<dbReference type="InterPro" id="IPR000792">
    <property type="entry name" value="Tscrpt_reg_LuxR_C"/>
</dbReference>
<feature type="modified residue" description="4-aspartylphosphate" evidence="2">
    <location>
        <position position="54"/>
    </location>
</feature>
<dbReference type="SUPFAM" id="SSF46894">
    <property type="entry name" value="C-terminal effector domain of the bipartite response regulators"/>
    <property type="match status" value="1"/>
</dbReference>
<dbReference type="InterPro" id="IPR039420">
    <property type="entry name" value="WalR-like"/>
</dbReference>
<gene>
    <name evidence="5" type="ORF">ACFW6T_18440</name>
</gene>